<dbReference type="GO" id="GO:0005940">
    <property type="term" value="C:septin ring"/>
    <property type="evidence" value="ECO:0007669"/>
    <property type="project" value="InterPro"/>
</dbReference>
<proteinExistence type="predicted"/>
<comment type="caution">
    <text evidence="7">The sequence shown here is derived from an EMBL/GenBank/DDBJ whole genome shotgun (WGS) entry which is preliminary data.</text>
</comment>
<reference evidence="7 8" key="1">
    <citation type="submission" date="2019-11" db="EMBL/GenBank/DDBJ databases">
        <title>Growth characteristics of pneumococcus vary with the chemical composition of the capsule and with environmental conditions.</title>
        <authorList>
            <person name="Tothpal A."/>
            <person name="Desobry K."/>
            <person name="Joshi S."/>
            <person name="Wyllie A.L."/>
            <person name="Weinberger D.M."/>
        </authorList>
    </citation>
    <scope>NUCLEOTIDE SEQUENCE [LARGE SCALE GENOMIC DNA]</scope>
    <source>
        <strain evidence="8">pnumococcus35B</strain>
    </source>
</reference>
<keyword evidence="5" id="KW-0472">Membrane</keyword>
<dbReference type="Pfam" id="PF06160">
    <property type="entry name" value="EzrA"/>
    <property type="match status" value="1"/>
</dbReference>
<dbReference type="RefSeq" id="WP_330164192.1">
    <property type="nucleotide sequence ID" value="NZ_WNHX01001247.1"/>
</dbReference>
<keyword evidence="4" id="KW-0175">Coiled coil</keyword>
<protein>
    <submittedName>
        <fullName evidence="7">Septation ring formation regulator EzrA</fullName>
    </submittedName>
</protein>
<dbReference type="Proteomes" id="UP000469505">
    <property type="component" value="Unassembled WGS sequence"/>
</dbReference>
<name>A0A6I3UBF5_STREE</name>
<sequence length="78" mass="9191">LKLFFTASHNTEDLMAELEQPQVNIESVKRILEIATNDMAVLETETYDIVQYATLTEQLLQYSNRYRSFDERIQEAFN</sequence>
<organism evidence="7 8">
    <name type="scientific">Streptococcus pneumoniae</name>
    <dbReference type="NCBI Taxonomy" id="1313"/>
    <lineage>
        <taxon>Bacteria</taxon>
        <taxon>Bacillati</taxon>
        <taxon>Bacillota</taxon>
        <taxon>Bacilli</taxon>
        <taxon>Lactobacillales</taxon>
        <taxon>Streptococcaceae</taxon>
        <taxon>Streptococcus</taxon>
    </lineage>
</organism>
<feature type="non-terminal residue" evidence="7">
    <location>
        <position position="1"/>
    </location>
</feature>
<keyword evidence="6" id="KW-0717">Septation</keyword>
<evidence type="ECO:0000256" key="5">
    <source>
        <dbReference type="ARBA" id="ARBA00023136"/>
    </source>
</evidence>
<keyword evidence="2" id="KW-0812">Transmembrane</keyword>
<dbReference type="EMBL" id="WNHX01001247">
    <property type="protein sequence ID" value="MTV88838.1"/>
    <property type="molecule type" value="Genomic_DNA"/>
</dbReference>
<dbReference type="GO" id="GO:0005886">
    <property type="term" value="C:plasma membrane"/>
    <property type="evidence" value="ECO:0007669"/>
    <property type="project" value="UniProtKB-SubCell"/>
</dbReference>
<evidence type="ECO:0000256" key="1">
    <source>
        <dbReference type="ARBA" id="ARBA00004162"/>
    </source>
</evidence>
<dbReference type="AlphaFoldDB" id="A0A6I3UBF5"/>
<evidence type="ECO:0000313" key="8">
    <source>
        <dbReference type="Proteomes" id="UP000469505"/>
    </source>
</evidence>
<evidence type="ECO:0000313" key="7">
    <source>
        <dbReference type="EMBL" id="MTV88838.1"/>
    </source>
</evidence>
<evidence type="ECO:0000256" key="6">
    <source>
        <dbReference type="ARBA" id="ARBA00023210"/>
    </source>
</evidence>
<evidence type="ECO:0000256" key="4">
    <source>
        <dbReference type="ARBA" id="ARBA00023054"/>
    </source>
</evidence>
<keyword evidence="3" id="KW-1133">Transmembrane helix</keyword>
<keyword evidence="6" id="KW-0132">Cell division</keyword>
<evidence type="ECO:0000256" key="3">
    <source>
        <dbReference type="ARBA" id="ARBA00022989"/>
    </source>
</evidence>
<dbReference type="GO" id="GO:0000917">
    <property type="term" value="P:division septum assembly"/>
    <property type="evidence" value="ECO:0007669"/>
    <property type="project" value="UniProtKB-KW"/>
</dbReference>
<dbReference type="GO" id="GO:0000921">
    <property type="term" value="P:septin ring assembly"/>
    <property type="evidence" value="ECO:0007669"/>
    <property type="project" value="InterPro"/>
</dbReference>
<dbReference type="InterPro" id="IPR010379">
    <property type="entry name" value="EzrA"/>
</dbReference>
<comment type="subcellular location">
    <subcellularLocation>
        <location evidence="1">Cell membrane</location>
        <topology evidence="1">Single-pass membrane protein</topology>
    </subcellularLocation>
</comment>
<feature type="non-terminal residue" evidence="7">
    <location>
        <position position="78"/>
    </location>
</feature>
<gene>
    <name evidence="7" type="ORF">GM543_15420</name>
</gene>
<keyword evidence="6" id="KW-0131">Cell cycle</keyword>
<accession>A0A6I3UBF5</accession>
<evidence type="ECO:0000256" key="2">
    <source>
        <dbReference type="ARBA" id="ARBA00022692"/>
    </source>
</evidence>